<name>A0A2A9MAF9_BESBE</name>
<organism evidence="2 3">
    <name type="scientific">Besnoitia besnoiti</name>
    <name type="common">Apicomplexan protozoan</name>
    <dbReference type="NCBI Taxonomy" id="94643"/>
    <lineage>
        <taxon>Eukaryota</taxon>
        <taxon>Sar</taxon>
        <taxon>Alveolata</taxon>
        <taxon>Apicomplexa</taxon>
        <taxon>Conoidasida</taxon>
        <taxon>Coccidia</taxon>
        <taxon>Eucoccidiorida</taxon>
        <taxon>Eimeriorina</taxon>
        <taxon>Sarcocystidae</taxon>
        <taxon>Besnoitia</taxon>
    </lineage>
</organism>
<dbReference type="Proteomes" id="UP000224006">
    <property type="component" value="Chromosome X"/>
</dbReference>
<dbReference type="EMBL" id="NWUJ01000011">
    <property type="protein sequence ID" value="PFH32372.1"/>
    <property type="molecule type" value="Genomic_DNA"/>
</dbReference>
<dbReference type="GeneID" id="40306751"/>
<comment type="caution">
    <text evidence="2">The sequence shown here is derived from an EMBL/GenBank/DDBJ whole genome shotgun (WGS) entry which is preliminary data.</text>
</comment>
<dbReference type="OrthoDB" id="332230at2759"/>
<keyword evidence="1" id="KW-0175">Coiled coil</keyword>
<dbReference type="VEuPathDB" id="ToxoDB:BESB_016900"/>
<dbReference type="KEGG" id="bbes:BESB_016900"/>
<feature type="coiled-coil region" evidence="1">
    <location>
        <begin position="97"/>
        <end position="127"/>
    </location>
</feature>
<dbReference type="AlphaFoldDB" id="A0A2A9MAF9"/>
<evidence type="ECO:0000313" key="2">
    <source>
        <dbReference type="EMBL" id="PFH32372.1"/>
    </source>
</evidence>
<keyword evidence="3" id="KW-1185">Reference proteome</keyword>
<sequence>MLEVLGDILDEWGDECVEGLATMRPEVLFRKTRDVLSELSQLSHTQGILIQNLKGDMEDIRGELQNETKHSLTTQLQQCQNRIDEDNRIAKTILSCLAEKDSTIRDLREKLRKYARTAEKLKEAEQESSFLASVLCEAHRQIQVMIPVQESILLRSKETIQSTALCLDTALAAEKAFQIDARVNADEVIPSVRVKRQPVKP</sequence>
<evidence type="ECO:0000313" key="3">
    <source>
        <dbReference type="Proteomes" id="UP000224006"/>
    </source>
</evidence>
<protein>
    <submittedName>
        <fullName evidence="2">Uncharacterized protein</fullName>
    </submittedName>
</protein>
<evidence type="ECO:0000256" key="1">
    <source>
        <dbReference type="SAM" id="Coils"/>
    </source>
</evidence>
<reference evidence="2 3" key="1">
    <citation type="submission" date="2017-09" db="EMBL/GenBank/DDBJ databases">
        <title>Genome sequencing of Besnoitia besnoiti strain Bb-Ger1.</title>
        <authorList>
            <person name="Schares G."/>
            <person name="Venepally P."/>
            <person name="Lorenzi H.A."/>
        </authorList>
    </citation>
    <scope>NUCLEOTIDE SEQUENCE [LARGE SCALE GENOMIC DNA]</scope>
    <source>
        <strain evidence="2 3">Bb-Ger1</strain>
    </source>
</reference>
<dbReference type="RefSeq" id="XP_029216381.1">
    <property type="nucleotide sequence ID" value="XM_029360405.1"/>
</dbReference>
<proteinExistence type="predicted"/>
<gene>
    <name evidence="2" type="ORF">BESB_016900</name>
</gene>
<accession>A0A2A9MAF9</accession>